<dbReference type="InterPro" id="IPR051660">
    <property type="entry name" value="BPI_fold-BPI/LBP"/>
</dbReference>
<dbReference type="SUPFAM" id="SSF55394">
    <property type="entry name" value="Bactericidal permeability-increasing protein, BPI"/>
    <property type="match status" value="2"/>
</dbReference>
<evidence type="ECO:0000313" key="2">
    <source>
        <dbReference type="EMBL" id="NWU89558.1"/>
    </source>
</evidence>
<sequence>LSILLSLLIPAHPSRSPDCGGILTPSGLNYFAEVSKPHAETVLRQDLIGSEFPELFLSTPKPSTNQIISVTVVELTLSLIAHSGLRLSIRADLGITPTPSTTAVVRLDILADLHVEMNPEGNLELVTSACKTVVEEVQSSEETGRLASCKSSSSELGKAINIDKICLEVSKLLLSPNELLGSLTIQFPITLDCQLQYLPLAAPVFSEQGIAMSLQTTFQVAGMVVPLPLSPVPFSIPESASSSSSHLTLAFSEHFYTSLFFAMEMSGAFNMTIVTPQTTTTMAQKVTQLGSLFHEDIPVILQTMFRSSAHVVLEEGKAALQLFLTVYVGTGSPVFQSFLTMNVDACTRLHLSISGTKMKISAAPLEDIEITLVASDVGPVPAALLEELFLPTLREEVPAQMSEILSEGVYLPHISGFTFTNVSVVIHKDYILVPCNLELQTRTG</sequence>
<dbReference type="PANTHER" id="PTHR46019">
    <property type="entry name" value="BPI FOLD-CONTAINING FAMILY B MEMBER 4-RELATED"/>
    <property type="match status" value="1"/>
</dbReference>
<dbReference type="EMBL" id="VZRI01001319">
    <property type="protein sequence ID" value="NWU89558.1"/>
    <property type="molecule type" value="Genomic_DNA"/>
</dbReference>
<dbReference type="InterPro" id="IPR017943">
    <property type="entry name" value="Bactericidal_perm-incr_a/b_dom"/>
</dbReference>
<reference evidence="2 3" key="1">
    <citation type="submission" date="2019-09" db="EMBL/GenBank/DDBJ databases">
        <title>Bird 10,000 Genomes (B10K) Project - Family phase.</title>
        <authorList>
            <person name="Zhang G."/>
        </authorList>
    </citation>
    <scope>NUCLEOTIDE SEQUENCE [LARGE SCALE GENOMIC DNA]</scope>
    <source>
        <strain evidence="2">B10K-DU-012-37</strain>
    </source>
</reference>
<dbReference type="OrthoDB" id="9375316at2759"/>
<accession>A0A7K6AHX8</accession>
<protein>
    <submittedName>
        <fullName evidence="2">TENP protein</fullName>
    </submittedName>
</protein>
<dbReference type="Gene3D" id="3.15.20.10">
    <property type="entry name" value="Bactericidal permeability-increasing protein, domain 2"/>
    <property type="match status" value="1"/>
</dbReference>
<comment type="caution">
    <text evidence="2">The sequence shown here is derived from an EMBL/GenBank/DDBJ whole genome shotgun (WGS) entry which is preliminary data.</text>
</comment>
<keyword evidence="3" id="KW-1185">Reference proteome</keyword>
<organism evidence="2 3">
    <name type="scientific">Upupa epops</name>
    <name type="common">Eurasian hoopoe</name>
    <dbReference type="NCBI Taxonomy" id="57439"/>
    <lineage>
        <taxon>Eukaryota</taxon>
        <taxon>Metazoa</taxon>
        <taxon>Chordata</taxon>
        <taxon>Craniata</taxon>
        <taxon>Vertebrata</taxon>
        <taxon>Euteleostomi</taxon>
        <taxon>Archelosauria</taxon>
        <taxon>Archosauria</taxon>
        <taxon>Dinosauria</taxon>
        <taxon>Saurischia</taxon>
        <taxon>Theropoda</taxon>
        <taxon>Coelurosauria</taxon>
        <taxon>Aves</taxon>
        <taxon>Neognathae</taxon>
        <taxon>Neoaves</taxon>
        <taxon>Telluraves</taxon>
        <taxon>Coraciimorphae</taxon>
        <taxon>Bucerotiformes</taxon>
        <taxon>Upupidae</taxon>
        <taxon>Upupa</taxon>
    </lineage>
</organism>
<dbReference type="SMART" id="SM00329">
    <property type="entry name" value="BPI2"/>
    <property type="match status" value="1"/>
</dbReference>
<dbReference type="AlphaFoldDB" id="A0A7K6AHX8"/>
<proteinExistence type="predicted"/>
<dbReference type="InterPro" id="IPR001124">
    <property type="entry name" value="Lipid-bd_serum_glycop_C"/>
</dbReference>
<feature type="domain" description="Lipid-binding serum glycoprotein C-terminal" evidence="1">
    <location>
        <begin position="241"/>
        <end position="435"/>
    </location>
</feature>
<feature type="non-terminal residue" evidence="2">
    <location>
        <position position="1"/>
    </location>
</feature>
<feature type="non-terminal residue" evidence="2">
    <location>
        <position position="444"/>
    </location>
</feature>
<name>A0A7K6AHX8_UPUEP</name>
<dbReference type="PANTHER" id="PTHR46019:SF4">
    <property type="entry name" value="BPI FOLD-CONTAINING FAMILY B MEMBER 4"/>
    <property type="match status" value="1"/>
</dbReference>
<evidence type="ECO:0000259" key="1">
    <source>
        <dbReference type="SMART" id="SM00329"/>
    </source>
</evidence>
<dbReference type="Proteomes" id="UP000544127">
    <property type="component" value="Unassembled WGS sequence"/>
</dbReference>
<gene>
    <name evidence="2" type="primary">Tenp</name>
    <name evidence="2" type="ORF">UPUEPO_R04905</name>
</gene>
<dbReference type="GO" id="GO:0008289">
    <property type="term" value="F:lipid binding"/>
    <property type="evidence" value="ECO:0007669"/>
    <property type="project" value="InterPro"/>
</dbReference>
<dbReference type="Pfam" id="PF02886">
    <property type="entry name" value="LBP_BPI_CETP_C"/>
    <property type="match status" value="1"/>
</dbReference>
<evidence type="ECO:0000313" key="3">
    <source>
        <dbReference type="Proteomes" id="UP000544127"/>
    </source>
</evidence>